<reference evidence="2 3" key="1">
    <citation type="journal article" date="2019" name="Int. J. Syst. Evol. Microbiol.">
        <title>The Global Catalogue of Microorganisms (GCM) 10K type strain sequencing project: providing services to taxonomists for standard genome sequencing and annotation.</title>
        <authorList>
            <consortium name="The Broad Institute Genomics Platform"/>
            <consortium name="The Broad Institute Genome Sequencing Center for Infectious Disease"/>
            <person name="Wu L."/>
            <person name="Ma J."/>
        </authorList>
    </citation>
    <scope>NUCLEOTIDE SEQUENCE [LARGE SCALE GENOMIC DNA]</scope>
    <source>
        <strain evidence="2 3">DT85</strain>
    </source>
</reference>
<protein>
    <submittedName>
        <fullName evidence="2">CaiB/BaiF CoA transferase family protein</fullName>
    </submittedName>
</protein>
<dbReference type="Gene3D" id="3.30.1540.10">
    <property type="entry name" value="formyl-coa transferase, domain 3"/>
    <property type="match status" value="1"/>
</dbReference>
<dbReference type="InterPro" id="IPR003673">
    <property type="entry name" value="CoA-Trfase_fam_III"/>
</dbReference>
<sequence length="386" mass="40455">MDLSGVRVLDLTRLLPGPYATQLLADCGADVVKVEDTGAGDYARGMPPTTDAGHGELFDAVNRGKRSVALDLKTEGGTEAFRALAAGADAVIESFRPGVVDRLGVGYGDLRGANSGLVYCSLSGYGQDGPLADRVGHDLNYVGLAGLLDMTRETPDEAPRVPGYPVADMAGGLFAAFAVCGALLSRELGDGTGEHLDVSMTDAVLSFGQAVAPAALRGENPRPGATPLTGAYPWYDVYEAAEGYVTLAALEPQFWEAFCGTVGREEWVPVHGTEDPAERTALREELASLFAERTRDEWVDLLGDTDAAVGGVYSPGEAVEHPQVAARGLVDREGEEARVGSPVRGTEAGDESLPAQGEHTVELLEEAGYGDEELAALRESGAVDYP</sequence>
<dbReference type="EMBL" id="JBHTAP010000001">
    <property type="protein sequence ID" value="MFC7236265.1"/>
    <property type="molecule type" value="Genomic_DNA"/>
</dbReference>
<evidence type="ECO:0000313" key="2">
    <source>
        <dbReference type="EMBL" id="MFC7236265.1"/>
    </source>
</evidence>
<dbReference type="RefSeq" id="WP_276234423.1">
    <property type="nucleotide sequence ID" value="NZ_CP119802.1"/>
</dbReference>
<dbReference type="InterPro" id="IPR050509">
    <property type="entry name" value="CoA-transferase_III"/>
</dbReference>
<gene>
    <name evidence="2" type="ORF">ACFQJ4_13150</name>
</gene>
<evidence type="ECO:0000313" key="3">
    <source>
        <dbReference type="Proteomes" id="UP001596398"/>
    </source>
</evidence>
<dbReference type="Pfam" id="PF02515">
    <property type="entry name" value="CoA_transf_3"/>
    <property type="match status" value="1"/>
</dbReference>
<dbReference type="Gene3D" id="3.40.50.10540">
    <property type="entry name" value="Crotonobetainyl-coa:carnitine coa-transferase, domain 1"/>
    <property type="match status" value="1"/>
</dbReference>
<evidence type="ECO:0000256" key="1">
    <source>
        <dbReference type="SAM" id="MobiDB-lite"/>
    </source>
</evidence>
<name>A0ABD5ZSC9_9EURY</name>
<dbReference type="InterPro" id="IPR023606">
    <property type="entry name" value="CoA-Trfase_III_dom_1_sf"/>
</dbReference>
<dbReference type="Proteomes" id="UP001596398">
    <property type="component" value="Unassembled WGS sequence"/>
</dbReference>
<dbReference type="InterPro" id="IPR044855">
    <property type="entry name" value="CoA-Trfase_III_dom3_sf"/>
</dbReference>
<dbReference type="PANTHER" id="PTHR48228">
    <property type="entry name" value="SUCCINYL-COA--D-CITRAMALATE COA-TRANSFERASE"/>
    <property type="match status" value="1"/>
</dbReference>
<organism evidence="2 3">
    <name type="scientific">Halosegnis marinus</name>
    <dbReference type="NCBI Taxonomy" id="3034023"/>
    <lineage>
        <taxon>Archaea</taxon>
        <taxon>Methanobacteriati</taxon>
        <taxon>Methanobacteriota</taxon>
        <taxon>Stenosarchaea group</taxon>
        <taxon>Halobacteria</taxon>
        <taxon>Halobacteriales</taxon>
        <taxon>Natronomonadaceae</taxon>
        <taxon>Halosegnis</taxon>
    </lineage>
</organism>
<dbReference type="AlphaFoldDB" id="A0ABD5ZSC9"/>
<dbReference type="SUPFAM" id="SSF89796">
    <property type="entry name" value="CoA-transferase family III (CaiB/BaiF)"/>
    <property type="match status" value="1"/>
</dbReference>
<dbReference type="GeneID" id="79267976"/>
<feature type="region of interest" description="Disordered" evidence="1">
    <location>
        <begin position="334"/>
        <end position="356"/>
    </location>
</feature>
<proteinExistence type="predicted"/>
<keyword evidence="3" id="KW-1185">Reference proteome</keyword>
<dbReference type="GO" id="GO:0016740">
    <property type="term" value="F:transferase activity"/>
    <property type="evidence" value="ECO:0007669"/>
    <property type="project" value="UniProtKB-KW"/>
</dbReference>
<keyword evidence="2" id="KW-0808">Transferase</keyword>
<comment type="caution">
    <text evidence="2">The sequence shown here is derived from an EMBL/GenBank/DDBJ whole genome shotgun (WGS) entry which is preliminary data.</text>
</comment>
<dbReference type="PANTHER" id="PTHR48228:SF5">
    <property type="entry name" value="ALPHA-METHYLACYL-COA RACEMASE"/>
    <property type="match status" value="1"/>
</dbReference>
<accession>A0ABD5ZSC9</accession>